<feature type="transmembrane region" description="Helical" evidence="1">
    <location>
        <begin position="12"/>
        <end position="36"/>
    </location>
</feature>
<feature type="transmembrane region" description="Helical" evidence="1">
    <location>
        <begin position="95"/>
        <end position="119"/>
    </location>
</feature>
<dbReference type="OrthoDB" id="10541465at2759"/>
<sequence length="211" mass="24094">MCLSTQNLSIKLICLTCLLILTVDVFVLCQTIRQYYAFELRADNDVFQICYKPQLVMRVIFTAYAINAAGLCFVLTLGLSLFNDEDRIEKLALSLFHYTYLAFGPVLFLLCCAFGLPHIPGLVYRCELTRINREQVNTMDVMIVFGCTIFSGVITLMYTMGRAIEDAKGGLRDEGTLFYRVYRRVLRAKMEARRGEQRLRDNGDEVQYGGV</sequence>
<keyword evidence="1" id="KW-0812">Transmembrane</keyword>
<evidence type="ECO:0000313" key="2">
    <source>
        <dbReference type="EMBL" id="TNV86882.1"/>
    </source>
</evidence>
<keyword evidence="1" id="KW-0472">Membrane</keyword>
<protein>
    <submittedName>
        <fullName evidence="2">Uncharacterized protein</fullName>
    </submittedName>
</protein>
<reference evidence="2" key="1">
    <citation type="submission" date="2019-06" db="EMBL/GenBank/DDBJ databases">
        <authorList>
            <person name="Zheng W."/>
        </authorList>
    </citation>
    <scope>NUCLEOTIDE SEQUENCE</scope>
    <source>
        <strain evidence="2">QDHG01</strain>
    </source>
</reference>
<organism evidence="2 3">
    <name type="scientific">Halteria grandinella</name>
    <dbReference type="NCBI Taxonomy" id="5974"/>
    <lineage>
        <taxon>Eukaryota</taxon>
        <taxon>Sar</taxon>
        <taxon>Alveolata</taxon>
        <taxon>Ciliophora</taxon>
        <taxon>Intramacronucleata</taxon>
        <taxon>Spirotrichea</taxon>
        <taxon>Stichotrichia</taxon>
        <taxon>Sporadotrichida</taxon>
        <taxon>Halteriidae</taxon>
        <taxon>Halteria</taxon>
    </lineage>
</organism>
<keyword evidence="1" id="KW-1133">Transmembrane helix</keyword>
<comment type="caution">
    <text evidence="2">The sequence shown here is derived from an EMBL/GenBank/DDBJ whole genome shotgun (WGS) entry which is preliminary data.</text>
</comment>
<feature type="transmembrane region" description="Helical" evidence="1">
    <location>
        <begin position="139"/>
        <end position="158"/>
    </location>
</feature>
<evidence type="ECO:0000313" key="3">
    <source>
        <dbReference type="Proteomes" id="UP000785679"/>
    </source>
</evidence>
<keyword evidence="3" id="KW-1185">Reference proteome</keyword>
<gene>
    <name evidence="2" type="ORF">FGO68_gene8731</name>
</gene>
<dbReference type="AlphaFoldDB" id="A0A8J8T8Y8"/>
<dbReference type="EMBL" id="RRYP01000765">
    <property type="protein sequence ID" value="TNV86882.1"/>
    <property type="molecule type" value="Genomic_DNA"/>
</dbReference>
<accession>A0A8J8T8Y8</accession>
<dbReference type="Proteomes" id="UP000785679">
    <property type="component" value="Unassembled WGS sequence"/>
</dbReference>
<proteinExistence type="predicted"/>
<feature type="transmembrane region" description="Helical" evidence="1">
    <location>
        <begin position="56"/>
        <end position="83"/>
    </location>
</feature>
<evidence type="ECO:0000256" key="1">
    <source>
        <dbReference type="SAM" id="Phobius"/>
    </source>
</evidence>
<name>A0A8J8T8Y8_HALGN</name>